<organism evidence="2 3">
    <name type="scientific">Durio zibethinus</name>
    <name type="common">Durian</name>
    <dbReference type="NCBI Taxonomy" id="66656"/>
    <lineage>
        <taxon>Eukaryota</taxon>
        <taxon>Viridiplantae</taxon>
        <taxon>Streptophyta</taxon>
        <taxon>Embryophyta</taxon>
        <taxon>Tracheophyta</taxon>
        <taxon>Spermatophyta</taxon>
        <taxon>Magnoliopsida</taxon>
        <taxon>eudicotyledons</taxon>
        <taxon>Gunneridae</taxon>
        <taxon>Pentapetalae</taxon>
        <taxon>rosids</taxon>
        <taxon>malvids</taxon>
        <taxon>Malvales</taxon>
        <taxon>Malvaceae</taxon>
        <taxon>Helicteroideae</taxon>
        <taxon>Durio</taxon>
    </lineage>
</organism>
<accession>A0A6P6BFG7</accession>
<dbReference type="Proteomes" id="UP000515121">
    <property type="component" value="Unplaced"/>
</dbReference>
<evidence type="ECO:0000256" key="1">
    <source>
        <dbReference type="SAM" id="MobiDB-lite"/>
    </source>
</evidence>
<reference evidence="3" key="1">
    <citation type="submission" date="2025-08" db="UniProtKB">
        <authorList>
            <consortium name="RefSeq"/>
        </authorList>
    </citation>
    <scope>IDENTIFICATION</scope>
    <source>
        <tissue evidence="3">Fruit stalk</tissue>
    </source>
</reference>
<feature type="compositionally biased region" description="Polar residues" evidence="1">
    <location>
        <begin position="1025"/>
        <end position="1038"/>
    </location>
</feature>
<dbReference type="AlphaFoldDB" id="A0A6P6BFG7"/>
<gene>
    <name evidence="3" type="primary">LOC111317711</name>
</gene>
<dbReference type="KEGG" id="dzi:111317711"/>
<protein>
    <submittedName>
        <fullName evidence="3">Uncharacterized protein LOC111317711</fullName>
    </submittedName>
</protein>
<dbReference type="PANTHER" id="PTHR21529:SF4">
    <property type="entry name" value="TPR AND ANKYRIN REPEAT-CONTAINING PROTEIN 1"/>
    <property type="match status" value="1"/>
</dbReference>
<feature type="compositionally biased region" description="Basic residues" evidence="1">
    <location>
        <begin position="1039"/>
        <end position="1052"/>
    </location>
</feature>
<dbReference type="PANTHER" id="PTHR21529">
    <property type="entry name" value="MAMMARY TURMOR VIRUS RECEPTOR HOMOLOG 1, 2 MTVR1, 2"/>
    <property type="match status" value="1"/>
</dbReference>
<dbReference type="GeneID" id="111317711"/>
<keyword evidence="2" id="KW-1185">Reference proteome</keyword>
<feature type="compositionally biased region" description="Basic and acidic residues" evidence="1">
    <location>
        <begin position="1001"/>
        <end position="1019"/>
    </location>
</feature>
<name>A0A6P6BFG7_DURZI</name>
<proteinExistence type="predicted"/>
<feature type="region of interest" description="Disordered" evidence="1">
    <location>
        <begin position="1001"/>
        <end position="1052"/>
    </location>
</feature>
<dbReference type="OrthoDB" id="3156807at2759"/>
<evidence type="ECO:0000313" key="3">
    <source>
        <dbReference type="RefSeq" id="XP_022775868.1"/>
    </source>
</evidence>
<sequence>MCAYDCPRIPGNSESSFETAGKIYLENCGESALERAAECFLLAGCYKTAAEVYARGNYFSKCLSHWKQLANADEEIVKRSKDMEELKQKFLESCAHHYHEVNDKRTMMNYVQAFDSMSSKRTFLQSLECLDELLLLEEESGNFLEAANIAKLRGELLLGADLLGKGAQFEEATLIILWFVFANSLWLTGSRGWPLKQFTEKEKLLTKAKSFAKKLSNQFYGLVCSEADILLNKPSNLFLMKQYLTASQKHKSTRGEILTARMILDHHLHLNISKYEGMDDLVFDLASYSEEQISNNQVSTETLVYFWNFWKDKIVKIFEYLDHAGIKDNSDHRKYGEFCLNYFGVWRQFKNQSTVYLLPNSDAEWVRKLENKHVCSNQKQVSISLGQFVSAAMSYWCSELLSVGQKVLTKLEVFYKSSCRNSFSAFCRSRSLTLIYEVASFLLNSNFLKNQRVDKDLMKFVRLSTEHFFEYIFPLDWRESLRENMISLRGNEISRNLLEEVMFEKIRSNNSGLLSYGETGKVALIILGSGQLNIELYGKILDALEWNVAWKDFIGSLKEDRVSPQVFSIGHINEGNGSSESRAGSAAGYMEEIGNEPIILKFLEALQDTYNANWRKISDYMSPVCFLYLVERYLLLLSFFKGNFFTTKTTFVEWLIYQDGVPSSISSFMADKQQFLEDILKFVIDMVQQILYFKEETIDWIKKSRINVREYHSLMVLRLVIILCLLHLNFGKCIDLLFDLLDRKHITDLLPKDFYDALWRRRRYNCLDVVLAHAFKIIGNPLIIVSMGVNGPKFGCQDAIFVDMKVNPCKEEILRILFPRTGSSEYRTDDFCGEVLPPASYDEGKSLKIVPTSSSGSLSDQHLNAQNQDDGDILINNVHFWEIVEALKAVSGIKDQLTIRSYASKMRVYLDKCVSLLNAATKGCLEKKSRGSEDNFSREVINMLEEMEQLQTQLEPNELKLESSIPIIGALCEELHLRRSRIEPFLRQLFMQQDEDLISDKSGGRCDIEESSSKAEECSMGKNPASESTVNCKPQGNSKSKKNNRSRGCKSK</sequence>
<dbReference type="RefSeq" id="XP_022775868.1">
    <property type="nucleotide sequence ID" value="XM_022920133.1"/>
</dbReference>
<dbReference type="InterPro" id="IPR039904">
    <property type="entry name" value="TRANK1"/>
</dbReference>
<evidence type="ECO:0000313" key="2">
    <source>
        <dbReference type="Proteomes" id="UP000515121"/>
    </source>
</evidence>